<evidence type="ECO:0000313" key="1">
    <source>
        <dbReference type="EMBL" id="GFZ31426.1"/>
    </source>
</evidence>
<reference evidence="1 2" key="1">
    <citation type="journal article" date="2021" name="Int. J. Syst. Evol. Microbiol.">
        <title>Clostridium zeae sp. nov., isolated from corn silage.</title>
        <authorList>
            <person name="Kobayashi H."/>
            <person name="Tanizawa Y."/>
            <person name="Yagura M."/>
            <person name="Sakamoto M."/>
            <person name="Ohkuma M."/>
            <person name="Tohno M."/>
        </authorList>
    </citation>
    <scope>NUCLEOTIDE SEQUENCE [LARGE SCALE GENOMIC DNA]</scope>
    <source>
        <strain evidence="1 2">CSC2</strain>
    </source>
</reference>
<comment type="caution">
    <text evidence="1">The sequence shown here is derived from an EMBL/GenBank/DDBJ whole genome shotgun (WGS) entry which is preliminary data.</text>
</comment>
<gene>
    <name evidence="1" type="ORF">CSC2_19520</name>
</gene>
<protein>
    <submittedName>
        <fullName evidence="1">Uncharacterized protein</fullName>
    </submittedName>
</protein>
<accession>A0ABQ1E9F0</accession>
<keyword evidence="2" id="KW-1185">Reference proteome</keyword>
<proteinExistence type="predicted"/>
<name>A0ABQ1E9F0_9CLOT</name>
<dbReference type="EMBL" id="BMBA01000002">
    <property type="protein sequence ID" value="GFZ31426.1"/>
    <property type="molecule type" value="Genomic_DNA"/>
</dbReference>
<organism evidence="1 2">
    <name type="scientific">Clostridium zeae</name>
    <dbReference type="NCBI Taxonomy" id="2759022"/>
    <lineage>
        <taxon>Bacteria</taxon>
        <taxon>Bacillati</taxon>
        <taxon>Bacillota</taxon>
        <taxon>Clostridia</taxon>
        <taxon>Eubacteriales</taxon>
        <taxon>Clostridiaceae</taxon>
        <taxon>Clostridium</taxon>
    </lineage>
</organism>
<sequence length="61" mass="7426">MRNNSTRVFNRYMFIKYKNSLKSLRIFELFFTVLENKKILCRLNLDTSMLSEAFYGYTVKK</sequence>
<dbReference type="Proteomes" id="UP000663802">
    <property type="component" value="Unassembled WGS sequence"/>
</dbReference>
<evidence type="ECO:0000313" key="2">
    <source>
        <dbReference type="Proteomes" id="UP000663802"/>
    </source>
</evidence>